<dbReference type="SUPFAM" id="SSF160467">
    <property type="entry name" value="PH0987 N-terminal domain-like"/>
    <property type="match status" value="1"/>
</dbReference>
<name>A0A972GSB0_9BACL</name>
<dbReference type="SUPFAM" id="SSF50891">
    <property type="entry name" value="Cyclophilin-like"/>
    <property type="match status" value="1"/>
</dbReference>
<keyword evidence="2 5" id="KW-0378">Hydrolase</keyword>
<dbReference type="GO" id="GO:0005524">
    <property type="term" value="F:ATP binding"/>
    <property type="evidence" value="ECO:0007669"/>
    <property type="project" value="UniProtKB-KW"/>
</dbReference>
<evidence type="ECO:0000259" key="4">
    <source>
        <dbReference type="SMART" id="SM00796"/>
    </source>
</evidence>
<evidence type="ECO:0000313" key="5">
    <source>
        <dbReference type="EMBL" id="NOU91845.1"/>
    </source>
</evidence>
<feature type="domain" description="Carboxyltransferase" evidence="4">
    <location>
        <begin position="3"/>
        <end position="229"/>
    </location>
</feature>
<dbReference type="PANTHER" id="PTHR34698">
    <property type="entry name" value="5-OXOPROLINASE SUBUNIT B"/>
    <property type="match status" value="1"/>
</dbReference>
<evidence type="ECO:0000256" key="1">
    <source>
        <dbReference type="ARBA" id="ARBA00022741"/>
    </source>
</evidence>
<dbReference type="PANTHER" id="PTHR34698:SF2">
    <property type="entry name" value="5-OXOPROLINASE SUBUNIT B"/>
    <property type="match status" value="1"/>
</dbReference>
<dbReference type="GO" id="GO:0017168">
    <property type="term" value="F:5-oxoprolinase (ATP-hydrolyzing) activity"/>
    <property type="evidence" value="ECO:0007669"/>
    <property type="project" value="UniProtKB-EC"/>
</dbReference>
<protein>
    <submittedName>
        <fullName evidence="5">5-oxoprolinase subunit PxpB</fullName>
        <ecNumber evidence="5">3.5.2.9</ecNumber>
    </submittedName>
</protein>
<dbReference type="Gene3D" id="3.30.1360.40">
    <property type="match status" value="1"/>
</dbReference>
<dbReference type="EMBL" id="WHOD01000004">
    <property type="protein sequence ID" value="NOU91845.1"/>
    <property type="molecule type" value="Genomic_DNA"/>
</dbReference>
<dbReference type="Proteomes" id="UP000641588">
    <property type="component" value="Unassembled WGS sequence"/>
</dbReference>
<keyword evidence="6" id="KW-1185">Reference proteome</keyword>
<dbReference type="Gene3D" id="2.40.100.10">
    <property type="entry name" value="Cyclophilin-like"/>
    <property type="match status" value="1"/>
</dbReference>
<keyword evidence="1" id="KW-0547">Nucleotide-binding</keyword>
<evidence type="ECO:0000256" key="3">
    <source>
        <dbReference type="ARBA" id="ARBA00022840"/>
    </source>
</evidence>
<evidence type="ECO:0000256" key="2">
    <source>
        <dbReference type="ARBA" id="ARBA00022801"/>
    </source>
</evidence>
<dbReference type="NCBIfam" id="TIGR00370">
    <property type="entry name" value="5-oxoprolinase subunit PxpB"/>
    <property type="match status" value="1"/>
</dbReference>
<dbReference type="Pfam" id="PF02682">
    <property type="entry name" value="CT_C_D"/>
    <property type="match status" value="1"/>
</dbReference>
<comment type="caution">
    <text evidence="5">The sequence shown here is derived from an EMBL/GenBank/DDBJ whole genome shotgun (WGS) entry which is preliminary data.</text>
</comment>
<proteinExistence type="predicted"/>
<reference evidence="5" key="1">
    <citation type="submission" date="2019-10" db="EMBL/GenBank/DDBJ databases">
        <title>Description of Paenibacillus glebae sp. nov.</title>
        <authorList>
            <person name="Carlier A."/>
            <person name="Qi S."/>
        </authorList>
    </citation>
    <scope>NUCLEOTIDE SEQUENCE</scope>
    <source>
        <strain evidence="5">LMG 31456</strain>
    </source>
</reference>
<sequence>MSYELYPLGEQAVVIRWGDRISEQTQRHIDRSLKSLERHWFPELTELVAAYRTVTVYYDPVALYLKSTRGYDPNEINLPYELICSWIHSCLREQRPEDVIEDSQDGKAAESANVKVVPVCFGGAYGPDLGEVALHSGLSSEEVVELYCSVSYFVHMVGFVPGFPYLGGLPERLQIPRRSFPREEVPIGSIGIAGGQTGIYPLASPGGWQLIGRTPVTLFDAALSQPALFKAGDYVRFEQISEAEFTVVSSKAKAEAGLKRKMEGLCGDN</sequence>
<dbReference type="EC" id="3.5.2.9" evidence="5"/>
<dbReference type="InterPro" id="IPR010016">
    <property type="entry name" value="PxpB"/>
</dbReference>
<keyword evidence="3" id="KW-0067">ATP-binding</keyword>
<gene>
    <name evidence="5" type="primary">pxpB</name>
    <name evidence="5" type="ORF">GC093_01145</name>
</gene>
<dbReference type="AlphaFoldDB" id="A0A972GSB0"/>
<organism evidence="5 6">
    <name type="scientific">Paenibacillus foliorum</name>
    <dbReference type="NCBI Taxonomy" id="2654974"/>
    <lineage>
        <taxon>Bacteria</taxon>
        <taxon>Bacillati</taxon>
        <taxon>Bacillota</taxon>
        <taxon>Bacilli</taxon>
        <taxon>Bacillales</taxon>
        <taxon>Paenibacillaceae</taxon>
        <taxon>Paenibacillus</taxon>
    </lineage>
</organism>
<evidence type="ECO:0000313" key="6">
    <source>
        <dbReference type="Proteomes" id="UP000641588"/>
    </source>
</evidence>
<dbReference type="SMART" id="SM00796">
    <property type="entry name" value="AHS1"/>
    <property type="match status" value="1"/>
</dbReference>
<dbReference type="InterPro" id="IPR003833">
    <property type="entry name" value="CT_C_D"/>
</dbReference>
<dbReference type="InterPro" id="IPR029000">
    <property type="entry name" value="Cyclophilin-like_dom_sf"/>
</dbReference>
<accession>A0A972GSB0</accession>